<evidence type="ECO:0000259" key="1">
    <source>
        <dbReference type="Pfam" id="PF00534"/>
    </source>
</evidence>
<dbReference type="SUPFAM" id="SSF53756">
    <property type="entry name" value="UDP-Glycosyltransferase/glycogen phosphorylase"/>
    <property type="match status" value="1"/>
</dbReference>
<dbReference type="PANTHER" id="PTHR45947:SF3">
    <property type="entry name" value="SULFOQUINOVOSYL TRANSFERASE SQD2"/>
    <property type="match status" value="1"/>
</dbReference>
<gene>
    <name evidence="3" type="ORF">QGN29_09030</name>
</gene>
<dbReference type="Proteomes" id="UP001268683">
    <property type="component" value="Chromosome"/>
</dbReference>
<dbReference type="GO" id="GO:0016757">
    <property type="term" value="F:glycosyltransferase activity"/>
    <property type="evidence" value="ECO:0007669"/>
    <property type="project" value="TreeGrafter"/>
</dbReference>
<dbReference type="Gene3D" id="3.40.50.2000">
    <property type="entry name" value="Glycogen Phosphorylase B"/>
    <property type="match status" value="2"/>
</dbReference>
<dbReference type="Pfam" id="PF13439">
    <property type="entry name" value="Glyco_transf_4"/>
    <property type="match status" value="1"/>
</dbReference>
<dbReference type="CDD" id="cd03794">
    <property type="entry name" value="GT4_WbuB-like"/>
    <property type="match status" value="1"/>
</dbReference>
<reference evidence="3" key="1">
    <citation type="submission" date="2023-04" db="EMBL/GenBank/DDBJ databases">
        <title>Complete genome sequence of Temperatibacter marinus.</title>
        <authorList>
            <person name="Rong J.-C."/>
            <person name="Yi M.-L."/>
            <person name="Zhao Q."/>
        </authorList>
    </citation>
    <scope>NUCLEOTIDE SEQUENCE</scope>
    <source>
        <strain evidence="3">NBRC 110045</strain>
    </source>
</reference>
<protein>
    <submittedName>
        <fullName evidence="3">Glycosyltransferase family 4 protein</fullName>
    </submittedName>
</protein>
<dbReference type="InterPro" id="IPR050194">
    <property type="entry name" value="Glycosyltransferase_grp1"/>
</dbReference>
<accession>A0AA52H8Q4</accession>
<name>A0AA52H8Q4_9PROT</name>
<evidence type="ECO:0000313" key="4">
    <source>
        <dbReference type="Proteomes" id="UP001268683"/>
    </source>
</evidence>
<dbReference type="EMBL" id="CP123872">
    <property type="protein sequence ID" value="WND01702.1"/>
    <property type="molecule type" value="Genomic_DNA"/>
</dbReference>
<dbReference type="InterPro" id="IPR001296">
    <property type="entry name" value="Glyco_trans_1"/>
</dbReference>
<evidence type="ECO:0000259" key="2">
    <source>
        <dbReference type="Pfam" id="PF13439"/>
    </source>
</evidence>
<dbReference type="PANTHER" id="PTHR45947">
    <property type="entry name" value="SULFOQUINOVOSYL TRANSFERASE SQD2"/>
    <property type="match status" value="1"/>
</dbReference>
<keyword evidence="4" id="KW-1185">Reference proteome</keyword>
<organism evidence="3 4">
    <name type="scientific">Temperatibacter marinus</name>
    <dbReference type="NCBI Taxonomy" id="1456591"/>
    <lineage>
        <taxon>Bacteria</taxon>
        <taxon>Pseudomonadati</taxon>
        <taxon>Pseudomonadota</taxon>
        <taxon>Alphaproteobacteria</taxon>
        <taxon>Kordiimonadales</taxon>
        <taxon>Temperatibacteraceae</taxon>
        <taxon>Temperatibacter</taxon>
    </lineage>
</organism>
<sequence length="391" mass="44192">MTSKSYKILYHHRTLALDGQNVHITEMLKAFRAAGHEVHVVCPAPQDKGGQEKASLFNKIRGLVPAFIYELAEIAYSYRAYKKLLKAHEEFQPDFIYERYNCFTLSGKWLREKTKTPLIMEVNAPLADERRRHGTLALYGTAKKLEAEIWQSADKIITVSDVLSGLVAETGVSKDKIVSMHNGIDPDKFDNIDTDTGQMVQWYNLFGKTILGFTGYIRDWHKLDDVIRLIATEKENHNLHLMAVGDGPAVADCLILAKDLGIEDRVTFTGVVAREKVADYVNCFDIALQPAVTEYASPLKIFEYLALSKPIIAPRQANIEEILTHGVDSILFDTRDHAGLHDAIMHYVEDPKSRQKAAKAARQTLEDRSFYWSTNAKRTIELASPLVRRSD</sequence>
<proteinExistence type="predicted"/>
<dbReference type="Pfam" id="PF00534">
    <property type="entry name" value="Glycos_transf_1"/>
    <property type="match status" value="1"/>
</dbReference>
<dbReference type="AlphaFoldDB" id="A0AA52H8Q4"/>
<dbReference type="KEGG" id="tmk:QGN29_09030"/>
<evidence type="ECO:0000313" key="3">
    <source>
        <dbReference type="EMBL" id="WND01702.1"/>
    </source>
</evidence>
<dbReference type="RefSeq" id="WP_310797531.1">
    <property type="nucleotide sequence ID" value="NZ_CP123872.1"/>
</dbReference>
<feature type="domain" description="Glycosyl transferase family 1" evidence="1">
    <location>
        <begin position="208"/>
        <end position="363"/>
    </location>
</feature>
<dbReference type="InterPro" id="IPR028098">
    <property type="entry name" value="Glyco_trans_4-like_N"/>
</dbReference>
<feature type="domain" description="Glycosyltransferase subfamily 4-like N-terminal" evidence="2">
    <location>
        <begin position="18"/>
        <end position="188"/>
    </location>
</feature>